<dbReference type="SUPFAM" id="SSF55729">
    <property type="entry name" value="Acyl-CoA N-acyltransferases (Nat)"/>
    <property type="match status" value="1"/>
</dbReference>
<dbReference type="InterPro" id="IPR051531">
    <property type="entry name" value="N-acetyltransferase"/>
</dbReference>
<gene>
    <name evidence="5" type="ORF">ACFY35_35370</name>
</gene>
<dbReference type="InterPro" id="IPR016181">
    <property type="entry name" value="Acyl_CoA_acyltransferase"/>
</dbReference>
<evidence type="ECO:0000256" key="1">
    <source>
        <dbReference type="ARBA" id="ARBA00022679"/>
    </source>
</evidence>
<evidence type="ECO:0000256" key="2">
    <source>
        <dbReference type="ARBA" id="ARBA00023315"/>
    </source>
</evidence>
<sequence>MTNFWLEPWDERGPILERRANTPEMQTYLGGVESEESIASRHKRILDGVRAGTTSMFLLMVADDPDPIGSVGYWEKEWLGQTVYEMGWKVLPGFQGRGLAVGSTLAAIGLAAAEGRHRFAHAYPRTDNTASNAVCRKAGFELLGESDFEYPKGNPIRCNDWRFDLKEVGGPP</sequence>
<dbReference type="InterPro" id="IPR000182">
    <property type="entry name" value="GNAT_dom"/>
</dbReference>
<dbReference type="GO" id="GO:0016746">
    <property type="term" value="F:acyltransferase activity"/>
    <property type="evidence" value="ECO:0007669"/>
    <property type="project" value="UniProtKB-KW"/>
</dbReference>
<dbReference type="EMBL" id="JBIAZU010000006">
    <property type="protein sequence ID" value="MFF5294751.1"/>
    <property type="molecule type" value="Genomic_DNA"/>
</dbReference>
<dbReference type="EC" id="2.3.-.-" evidence="5"/>
<comment type="similarity">
    <text evidence="3">Belongs to the acetyltransferase family. RimJ subfamily.</text>
</comment>
<dbReference type="PANTHER" id="PTHR43792:SF8">
    <property type="entry name" value="[RIBOSOMAL PROTEIN US5]-ALANINE N-ACETYLTRANSFERASE"/>
    <property type="match status" value="1"/>
</dbReference>
<organism evidence="5 6">
    <name type="scientific">Paractinoplanes globisporus</name>
    <dbReference type="NCBI Taxonomy" id="113565"/>
    <lineage>
        <taxon>Bacteria</taxon>
        <taxon>Bacillati</taxon>
        <taxon>Actinomycetota</taxon>
        <taxon>Actinomycetes</taxon>
        <taxon>Micromonosporales</taxon>
        <taxon>Micromonosporaceae</taxon>
        <taxon>Paractinoplanes</taxon>
    </lineage>
</organism>
<feature type="domain" description="N-acetyltransferase" evidence="4">
    <location>
        <begin position="13"/>
        <end position="161"/>
    </location>
</feature>
<dbReference type="Gene3D" id="3.40.630.30">
    <property type="match status" value="1"/>
</dbReference>
<protein>
    <submittedName>
        <fullName evidence="5">GNAT family N-acetyltransferase</fullName>
        <ecNumber evidence="5">2.3.-.-</ecNumber>
    </submittedName>
</protein>
<accession>A0ABW6WR99</accession>
<evidence type="ECO:0000313" key="6">
    <source>
        <dbReference type="Proteomes" id="UP001602245"/>
    </source>
</evidence>
<evidence type="ECO:0000313" key="5">
    <source>
        <dbReference type="EMBL" id="MFF5294751.1"/>
    </source>
</evidence>
<name>A0ABW6WR99_9ACTN</name>
<proteinExistence type="inferred from homology"/>
<evidence type="ECO:0000256" key="3">
    <source>
        <dbReference type="ARBA" id="ARBA00038502"/>
    </source>
</evidence>
<comment type="caution">
    <text evidence="5">The sequence shown here is derived from an EMBL/GenBank/DDBJ whole genome shotgun (WGS) entry which is preliminary data.</text>
</comment>
<dbReference type="PANTHER" id="PTHR43792">
    <property type="entry name" value="GNAT FAMILY, PUTATIVE (AFU_ORTHOLOGUE AFUA_3G00765)-RELATED-RELATED"/>
    <property type="match status" value="1"/>
</dbReference>
<keyword evidence="1 5" id="KW-0808">Transferase</keyword>
<evidence type="ECO:0000259" key="4">
    <source>
        <dbReference type="PROSITE" id="PS51186"/>
    </source>
</evidence>
<dbReference type="Proteomes" id="UP001602245">
    <property type="component" value="Unassembled WGS sequence"/>
</dbReference>
<keyword evidence="6" id="KW-1185">Reference proteome</keyword>
<dbReference type="Pfam" id="PF13302">
    <property type="entry name" value="Acetyltransf_3"/>
    <property type="match status" value="1"/>
</dbReference>
<dbReference type="RefSeq" id="WP_020517592.1">
    <property type="nucleotide sequence ID" value="NZ_JBIAZU010000006.1"/>
</dbReference>
<keyword evidence="2 5" id="KW-0012">Acyltransferase</keyword>
<dbReference type="PROSITE" id="PS51186">
    <property type="entry name" value="GNAT"/>
    <property type="match status" value="1"/>
</dbReference>
<reference evidence="5 6" key="1">
    <citation type="submission" date="2024-10" db="EMBL/GenBank/DDBJ databases">
        <title>The Natural Products Discovery Center: Release of the First 8490 Sequenced Strains for Exploring Actinobacteria Biosynthetic Diversity.</title>
        <authorList>
            <person name="Kalkreuter E."/>
            <person name="Kautsar S.A."/>
            <person name="Yang D."/>
            <person name="Bader C.D."/>
            <person name="Teijaro C.N."/>
            <person name="Fluegel L."/>
            <person name="Davis C.M."/>
            <person name="Simpson J.R."/>
            <person name="Lauterbach L."/>
            <person name="Steele A.D."/>
            <person name="Gui C."/>
            <person name="Meng S."/>
            <person name="Li G."/>
            <person name="Viehrig K."/>
            <person name="Ye F."/>
            <person name="Su P."/>
            <person name="Kiefer A.F."/>
            <person name="Nichols A."/>
            <person name="Cepeda A.J."/>
            <person name="Yan W."/>
            <person name="Fan B."/>
            <person name="Jiang Y."/>
            <person name="Adhikari A."/>
            <person name="Zheng C.-J."/>
            <person name="Schuster L."/>
            <person name="Cowan T.M."/>
            <person name="Smanski M.J."/>
            <person name="Chevrette M.G."/>
            <person name="De Carvalho L.P.S."/>
            <person name="Shen B."/>
        </authorList>
    </citation>
    <scope>NUCLEOTIDE SEQUENCE [LARGE SCALE GENOMIC DNA]</scope>
    <source>
        <strain evidence="5 6">NPDC000087</strain>
    </source>
</reference>